<accession>E4T7W0</accession>
<sequence length="92" mass="9995">MSTGKVVLGVIAGAATGALLGILFAPAKGAVTRRSILRKGEREVDALKDKFSDFVDSITERFEKVKDDVTDLIDDVESKVEEVEKEQKASKK</sequence>
<dbReference type="OrthoDB" id="676025at2"/>
<reference key="1">
    <citation type="submission" date="2010-11" db="EMBL/GenBank/DDBJ databases">
        <title>The complete genome of Paludibacter propionicigenes DSM 17365.</title>
        <authorList>
            <consortium name="US DOE Joint Genome Institute (JGI-PGF)"/>
            <person name="Lucas S."/>
            <person name="Copeland A."/>
            <person name="Lapidus A."/>
            <person name="Bruce D."/>
            <person name="Goodwin L."/>
            <person name="Pitluck S."/>
            <person name="Kyrpides N."/>
            <person name="Mavromatis K."/>
            <person name="Ivanova N."/>
            <person name="Munk A.C."/>
            <person name="Brettin T."/>
            <person name="Detter J.C."/>
            <person name="Han C."/>
            <person name="Tapia R."/>
            <person name="Land M."/>
            <person name="Hauser L."/>
            <person name="Markowitz V."/>
            <person name="Cheng J.-F."/>
            <person name="Hugenholtz P."/>
            <person name="Woyke T."/>
            <person name="Wu D."/>
            <person name="Gronow S."/>
            <person name="Wellnitz S."/>
            <person name="Brambilla E."/>
            <person name="Klenk H.-P."/>
            <person name="Eisen J.A."/>
        </authorList>
    </citation>
    <scope>NUCLEOTIDE SEQUENCE</scope>
    <source>
        <strain>WB4</strain>
    </source>
</reference>
<protein>
    <recommendedName>
        <fullName evidence="3">Gas vesicle protein</fullName>
    </recommendedName>
</protein>
<evidence type="ECO:0000313" key="1">
    <source>
        <dbReference type="EMBL" id="ADQ80804.1"/>
    </source>
</evidence>
<keyword evidence="2" id="KW-1185">Reference proteome</keyword>
<proteinExistence type="predicted"/>
<dbReference type="KEGG" id="ppn:Palpr_2674"/>
<dbReference type="RefSeq" id="WP_013446173.1">
    <property type="nucleotide sequence ID" value="NC_014734.1"/>
</dbReference>
<dbReference type="AlphaFoldDB" id="E4T7W0"/>
<dbReference type="STRING" id="694427.Palpr_2674"/>
<name>E4T7W0_PALPW</name>
<dbReference type="eggNOG" id="COG4980">
    <property type="taxonomic scope" value="Bacteria"/>
</dbReference>
<dbReference type="HOGENOM" id="CLU_105320_4_2_10"/>
<evidence type="ECO:0008006" key="3">
    <source>
        <dbReference type="Google" id="ProtNLM"/>
    </source>
</evidence>
<dbReference type="InterPro" id="IPR024623">
    <property type="entry name" value="YtxH"/>
</dbReference>
<organism evidence="1 2">
    <name type="scientific">Paludibacter propionicigenes (strain DSM 17365 / JCM 13257 / WB4)</name>
    <dbReference type="NCBI Taxonomy" id="694427"/>
    <lineage>
        <taxon>Bacteria</taxon>
        <taxon>Pseudomonadati</taxon>
        <taxon>Bacteroidota</taxon>
        <taxon>Bacteroidia</taxon>
        <taxon>Bacteroidales</taxon>
        <taxon>Paludibacteraceae</taxon>
        <taxon>Paludibacter</taxon>
    </lineage>
</organism>
<evidence type="ECO:0000313" key="2">
    <source>
        <dbReference type="Proteomes" id="UP000008718"/>
    </source>
</evidence>
<dbReference type="Proteomes" id="UP000008718">
    <property type="component" value="Chromosome"/>
</dbReference>
<dbReference type="Pfam" id="PF12732">
    <property type="entry name" value="YtxH"/>
    <property type="match status" value="1"/>
</dbReference>
<gene>
    <name evidence="1" type="ordered locus">Palpr_2674</name>
</gene>
<reference evidence="1 2" key="2">
    <citation type="journal article" date="2011" name="Stand. Genomic Sci.">
        <title>Complete genome sequence of Paludibacter propionicigenes type strain (WB4).</title>
        <authorList>
            <person name="Gronow S."/>
            <person name="Munk C."/>
            <person name="Lapidus A."/>
            <person name="Nolan M."/>
            <person name="Lucas S."/>
            <person name="Hammon N."/>
            <person name="Deshpande S."/>
            <person name="Cheng J.F."/>
            <person name="Tapia R."/>
            <person name="Han C."/>
            <person name="Goodwin L."/>
            <person name="Pitluck S."/>
            <person name="Liolios K."/>
            <person name="Ivanova N."/>
            <person name="Mavromatis K."/>
            <person name="Mikhailova N."/>
            <person name="Pati A."/>
            <person name="Chen A."/>
            <person name="Palaniappan K."/>
            <person name="Land M."/>
            <person name="Hauser L."/>
            <person name="Chang Y.J."/>
            <person name="Jeffries C.D."/>
            <person name="Brambilla E."/>
            <person name="Rohde M."/>
            <person name="Goker M."/>
            <person name="Detter J.C."/>
            <person name="Woyke T."/>
            <person name="Bristow J."/>
            <person name="Eisen J.A."/>
            <person name="Markowitz V."/>
            <person name="Hugenholtz P."/>
            <person name="Kyrpides N.C."/>
            <person name="Klenk H.P."/>
        </authorList>
    </citation>
    <scope>NUCLEOTIDE SEQUENCE [LARGE SCALE GENOMIC DNA]</scope>
    <source>
        <strain evidence="2">DSM 17365 / JCM 13257 / WB4</strain>
    </source>
</reference>
<dbReference type="EMBL" id="CP002345">
    <property type="protein sequence ID" value="ADQ80804.1"/>
    <property type="molecule type" value="Genomic_DNA"/>
</dbReference>